<protein>
    <recommendedName>
        <fullName evidence="3">SPOR domain-containing protein</fullName>
    </recommendedName>
</protein>
<dbReference type="RefSeq" id="WP_284370607.1">
    <property type="nucleotide sequence ID" value="NZ_BSNJ01000002.1"/>
</dbReference>
<dbReference type="EMBL" id="BSNJ01000002">
    <property type="protein sequence ID" value="GLQ20229.1"/>
    <property type="molecule type" value="Genomic_DNA"/>
</dbReference>
<evidence type="ECO:0000313" key="5">
    <source>
        <dbReference type="Proteomes" id="UP001161390"/>
    </source>
</evidence>
<dbReference type="Pfam" id="PF05036">
    <property type="entry name" value="SPOR"/>
    <property type="match status" value="1"/>
</dbReference>
<feature type="region of interest" description="Disordered" evidence="1">
    <location>
        <begin position="99"/>
        <end position="170"/>
    </location>
</feature>
<dbReference type="SUPFAM" id="SSF110997">
    <property type="entry name" value="Sporulation related repeat"/>
    <property type="match status" value="1"/>
</dbReference>
<evidence type="ECO:0000313" key="4">
    <source>
        <dbReference type="EMBL" id="GLQ20229.1"/>
    </source>
</evidence>
<organism evidence="4 5">
    <name type="scientific">Algimonas porphyrae</name>
    <dbReference type="NCBI Taxonomy" id="1128113"/>
    <lineage>
        <taxon>Bacteria</taxon>
        <taxon>Pseudomonadati</taxon>
        <taxon>Pseudomonadota</taxon>
        <taxon>Alphaproteobacteria</taxon>
        <taxon>Maricaulales</taxon>
        <taxon>Robiginitomaculaceae</taxon>
        <taxon>Algimonas</taxon>
    </lineage>
</organism>
<dbReference type="Gene3D" id="3.30.70.1070">
    <property type="entry name" value="Sporulation related repeat"/>
    <property type="match status" value="1"/>
</dbReference>
<accession>A0ABQ5UZ87</accession>
<keyword evidence="2" id="KW-1133">Transmembrane helix</keyword>
<keyword evidence="5" id="KW-1185">Reference proteome</keyword>
<reference evidence="4" key="2">
    <citation type="submission" date="2023-01" db="EMBL/GenBank/DDBJ databases">
        <title>Draft genome sequence of Algimonas porphyrae strain NBRC 108216.</title>
        <authorList>
            <person name="Sun Q."/>
            <person name="Mori K."/>
        </authorList>
    </citation>
    <scope>NUCLEOTIDE SEQUENCE</scope>
    <source>
        <strain evidence="4">NBRC 108216</strain>
    </source>
</reference>
<feature type="region of interest" description="Disordered" evidence="1">
    <location>
        <begin position="1"/>
        <end position="20"/>
    </location>
</feature>
<feature type="compositionally biased region" description="Polar residues" evidence="1">
    <location>
        <begin position="116"/>
        <end position="128"/>
    </location>
</feature>
<feature type="transmembrane region" description="Helical" evidence="2">
    <location>
        <begin position="31"/>
        <end position="50"/>
    </location>
</feature>
<dbReference type="Proteomes" id="UP001161390">
    <property type="component" value="Unassembled WGS sequence"/>
</dbReference>
<gene>
    <name evidence="4" type="ORF">GCM10007854_11840</name>
</gene>
<name>A0ABQ5UZ87_9PROT</name>
<evidence type="ECO:0000256" key="1">
    <source>
        <dbReference type="SAM" id="MobiDB-lite"/>
    </source>
</evidence>
<comment type="caution">
    <text evidence="4">The sequence shown here is derived from an EMBL/GenBank/DDBJ whole genome shotgun (WGS) entry which is preliminary data.</text>
</comment>
<dbReference type="InterPro" id="IPR036680">
    <property type="entry name" value="SPOR-like_sf"/>
</dbReference>
<proteinExistence type="predicted"/>
<feature type="compositionally biased region" description="Pro residues" evidence="1">
    <location>
        <begin position="157"/>
        <end position="169"/>
    </location>
</feature>
<keyword evidence="2" id="KW-0812">Transmembrane</keyword>
<dbReference type="InterPro" id="IPR007730">
    <property type="entry name" value="SPOR-like_dom"/>
</dbReference>
<keyword evidence="2" id="KW-0472">Membrane</keyword>
<sequence length="251" mass="27154">MTTNGPEFNPAMQAEEPLTPFDVTRSSDRSGLFKLVIGVLLLLAVAFIVLKIYQPGVRDRADPPLITADNTPFKIVPDDPGGLQVPDQDKEVFDMMAGTEPSRDIVTLPQPETPVDRTTITPETTNDGTDPVAVEPLQPAETSPPAVRQPVETPVVRPDPAPATQPPATPSDWVVQVASLRSQAEADRTYDAIANRHSALSGYQRDIVRVDLAEKGIYYRARVSGLASKSAADDVCRQLKAAGQACFVTRR</sequence>
<dbReference type="PROSITE" id="PS51724">
    <property type="entry name" value="SPOR"/>
    <property type="match status" value="1"/>
</dbReference>
<evidence type="ECO:0000256" key="2">
    <source>
        <dbReference type="SAM" id="Phobius"/>
    </source>
</evidence>
<reference evidence="4" key="1">
    <citation type="journal article" date="2014" name="Int. J. Syst. Evol. Microbiol.">
        <title>Complete genome of a new Firmicutes species belonging to the dominant human colonic microbiota ('Ruminococcus bicirculans') reveals two chromosomes and a selective capacity to utilize plant glucans.</title>
        <authorList>
            <consortium name="NISC Comparative Sequencing Program"/>
            <person name="Wegmann U."/>
            <person name="Louis P."/>
            <person name="Goesmann A."/>
            <person name="Henrissat B."/>
            <person name="Duncan S.H."/>
            <person name="Flint H.J."/>
        </authorList>
    </citation>
    <scope>NUCLEOTIDE SEQUENCE</scope>
    <source>
        <strain evidence="4">NBRC 108216</strain>
    </source>
</reference>
<feature type="domain" description="SPOR" evidence="3">
    <location>
        <begin position="167"/>
        <end position="251"/>
    </location>
</feature>
<evidence type="ECO:0000259" key="3">
    <source>
        <dbReference type="PROSITE" id="PS51724"/>
    </source>
</evidence>